<proteinExistence type="predicted"/>
<sequence length="228" mass="26309">MNGRKSSNGRGTGRSPVLIEKNSDGDREEIRRLLRRTPMTVRKNSNNDREELYLASTVVLESTMIATSVGPLNIPSCSRKLSLRLTATLMMMRQALLLHHKIHSNSLNKEAWRVSNWEDKDFIFLADFNKFSCLWEFLYSYGAGIAIHLELRLDEEWVLMLVKQEVLFMLFTLYCSNSLLWSALCRSMLVLNGNGADLAKYRIPAVSYERISVTFRNKTKQPHNFKLD</sequence>
<evidence type="ECO:0000256" key="1">
    <source>
        <dbReference type="SAM" id="MobiDB-lite"/>
    </source>
</evidence>
<dbReference type="EMBL" id="KZ502144">
    <property type="protein sequence ID" value="PKU83085.1"/>
    <property type="molecule type" value="Genomic_DNA"/>
</dbReference>
<gene>
    <name evidence="2" type="ORF">MA16_Dca007756</name>
</gene>
<protein>
    <submittedName>
        <fullName evidence="2">Uncharacterized protein</fullName>
    </submittedName>
</protein>
<reference evidence="2 3" key="2">
    <citation type="journal article" date="2017" name="Nature">
        <title>The Apostasia genome and the evolution of orchids.</title>
        <authorList>
            <person name="Zhang G.Q."/>
            <person name="Liu K.W."/>
            <person name="Li Z."/>
            <person name="Lohaus R."/>
            <person name="Hsiao Y.Y."/>
            <person name="Niu S.C."/>
            <person name="Wang J.Y."/>
            <person name="Lin Y.C."/>
            <person name="Xu Q."/>
            <person name="Chen L.J."/>
            <person name="Yoshida K."/>
            <person name="Fujiwara S."/>
            <person name="Wang Z.W."/>
            <person name="Zhang Y.Q."/>
            <person name="Mitsuda N."/>
            <person name="Wang M."/>
            <person name="Liu G.H."/>
            <person name="Pecoraro L."/>
            <person name="Huang H.X."/>
            <person name="Xiao X.J."/>
            <person name="Lin M."/>
            <person name="Wu X.Y."/>
            <person name="Wu W.L."/>
            <person name="Chen Y.Y."/>
            <person name="Chang S.B."/>
            <person name="Sakamoto S."/>
            <person name="Ohme-Takagi M."/>
            <person name="Yagi M."/>
            <person name="Zeng S.J."/>
            <person name="Shen C.Y."/>
            <person name="Yeh C.M."/>
            <person name="Luo Y.B."/>
            <person name="Tsai W.C."/>
            <person name="Van de Peer Y."/>
            <person name="Liu Z.J."/>
        </authorList>
    </citation>
    <scope>NUCLEOTIDE SEQUENCE [LARGE SCALE GENOMIC DNA]</scope>
    <source>
        <tissue evidence="2">The whole plant</tissue>
    </source>
</reference>
<name>A0A2I0X5A2_9ASPA</name>
<evidence type="ECO:0000313" key="2">
    <source>
        <dbReference type="EMBL" id="PKU83085.1"/>
    </source>
</evidence>
<dbReference type="AlphaFoldDB" id="A0A2I0X5A2"/>
<dbReference type="Proteomes" id="UP000233837">
    <property type="component" value="Unassembled WGS sequence"/>
</dbReference>
<organism evidence="2 3">
    <name type="scientific">Dendrobium catenatum</name>
    <dbReference type="NCBI Taxonomy" id="906689"/>
    <lineage>
        <taxon>Eukaryota</taxon>
        <taxon>Viridiplantae</taxon>
        <taxon>Streptophyta</taxon>
        <taxon>Embryophyta</taxon>
        <taxon>Tracheophyta</taxon>
        <taxon>Spermatophyta</taxon>
        <taxon>Magnoliopsida</taxon>
        <taxon>Liliopsida</taxon>
        <taxon>Asparagales</taxon>
        <taxon>Orchidaceae</taxon>
        <taxon>Epidendroideae</taxon>
        <taxon>Malaxideae</taxon>
        <taxon>Dendrobiinae</taxon>
        <taxon>Dendrobium</taxon>
    </lineage>
</organism>
<reference evidence="2 3" key="1">
    <citation type="journal article" date="2016" name="Sci. Rep.">
        <title>The Dendrobium catenatum Lindl. genome sequence provides insights into polysaccharide synthase, floral development and adaptive evolution.</title>
        <authorList>
            <person name="Zhang G.Q."/>
            <person name="Xu Q."/>
            <person name="Bian C."/>
            <person name="Tsai W.C."/>
            <person name="Yeh C.M."/>
            <person name="Liu K.W."/>
            <person name="Yoshida K."/>
            <person name="Zhang L.S."/>
            <person name="Chang S.B."/>
            <person name="Chen F."/>
            <person name="Shi Y."/>
            <person name="Su Y.Y."/>
            <person name="Zhang Y.Q."/>
            <person name="Chen L.J."/>
            <person name="Yin Y."/>
            <person name="Lin M."/>
            <person name="Huang H."/>
            <person name="Deng H."/>
            <person name="Wang Z.W."/>
            <person name="Zhu S.L."/>
            <person name="Zhao X."/>
            <person name="Deng C."/>
            <person name="Niu S.C."/>
            <person name="Huang J."/>
            <person name="Wang M."/>
            <person name="Liu G.H."/>
            <person name="Yang H.J."/>
            <person name="Xiao X.J."/>
            <person name="Hsiao Y.Y."/>
            <person name="Wu W.L."/>
            <person name="Chen Y.Y."/>
            <person name="Mitsuda N."/>
            <person name="Ohme-Takagi M."/>
            <person name="Luo Y.B."/>
            <person name="Van de Peer Y."/>
            <person name="Liu Z.J."/>
        </authorList>
    </citation>
    <scope>NUCLEOTIDE SEQUENCE [LARGE SCALE GENOMIC DNA]</scope>
    <source>
        <tissue evidence="2">The whole plant</tissue>
    </source>
</reference>
<keyword evidence="3" id="KW-1185">Reference proteome</keyword>
<feature type="region of interest" description="Disordered" evidence="1">
    <location>
        <begin position="1"/>
        <end position="25"/>
    </location>
</feature>
<accession>A0A2I0X5A2</accession>
<evidence type="ECO:0000313" key="3">
    <source>
        <dbReference type="Proteomes" id="UP000233837"/>
    </source>
</evidence>